<dbReference type="InterPro" id="IPR005149">
    <property type="entry name" value="Tscrpt_reg_PadR_N"/>
</dbReference>
<gene>
    <name evidence="3" type="ORF">F7O44_03070</name>
</gene>
<dbReference type="AlphaFoldDB" id="A0A7K3LYG4"/>
<keyword evidence="4" id="KW-1185">Reference proteome</keyword>
<dbReference type="Gene3D" id="1.10.10.10">
    <property type="entry name" value="Winged helix-like DNA-binding domain superfamily/Winged helix DNA-binding domain"/>
    <property type="match status" value="1"/>
</dbReference>
<keyword evidence="1" id="KW-0175">Coiled coil</keyword>
<dbReference type="PANTHER" id="PTHR43252:SF6">
    <property type="entry name" value="NEGATIVE TRANSCRIPTION REGULATOR PADR"/>
    <property type="match status" value="1"/>
</dbReference>
<evidence type="ECO:0000256" key="1">
    <source>
        <dbReference type="SAM" id="Coils"/>
    </source>
</evidence>
<dbReference type="Proteomes" id="UP000460435">
    <property type="component" value="Unassembled WGS sequence"/>
</dbReference>
<name>A0A7K3LYG4_9ACTN</name>
<dbReference type="EMBL" id="WLZY01000001">
    <property type="protein sequence ID" value="NDL56049.1"/>
    <property type="molecule type" value="Genomic_DNA"/>
</dbReference>
<feature type="domain" description="Transcription regulator PadR N-terminal" evidence="2">
    <location>
        <begin position="19"/>
        <end position="93"/>
    </location>
</feature>
<protein>
    <submittedName>
        <fullName evidence="3">PadR family transcriptional regulator</fullName>
    </submittedName>
</protein>
<comment type="caution">
    <text evidence="3">The sequence shown here is derived from an EMBL/GenBank/DDBJ whole genome shotgun (WGS) entry which is preliminary data.</text>
</comment>
<dbReference type="InterPro" id="IPR036388">
    <property type="entry name" value="WH-like_DNA-bd_sf"/>
</dbReference>
<feature type="coiled-coil region" evidence="1">
    <location>
        <begin position="127"/>
        <end position="154"/>
    </location>
</feature>
<dbReference type="Pfam" id="PF03551">
    <property type="entry name" value="PadR"/>
    <property type="match status" value="1"/>
</dbReference>
<accession>A0A7K3LYG4</accession>
<dbReference type="RefSeq" id="WP_162448689.1">
    <property type="nucleotide sequence ID" value="NZ_WLZY01000001.1"/>
</dbReference>
<dbReference type="PANTHER" id="PTHR43252">
    <property type="entry name" value="TRANSCRIPTIONAL REGULATOR YQJI"/>
    <property type="match status" value="1"/>
</dbReference>
<proteinExistence type="predicted"/>
<organism evidence="3 4">
    <name type="scientific">Phytoactinopolyspora mesophila</name>
    <dbReference type="NCBI Taxonomy" id="2650750"/>
    <lineage>
        <taxon>Bacteria</taxon>
        <taxon>Bacillati</taxon>
        <taxon>Actinomycetota</taxon>
        <taxon>Actinomycetes</taxon>
        <taxon>Jiangellales</taxon>
        <taxon>Jiangellaceae</taxon>
        <taxon>Phytoactinopolyspora</taxon>
    </lineage>
</organism>
<dbReference type="SUPFAM" id="SSF46785">
    <property type="entry name" value="Winged helix' DNA-binding domain"/>
    <property type="match status" value="1"/>
</dbReference>
<evidence type="ECO:0000259" key="2">
    <source>
        <dbReference type="Pfam" id="PF03551"/>
    </source>
</evidence>
<sequence length="198" mass="21927">MSKAGTKRRPVSNLLGLAVLGLLHERPMHPHAVAAELRERSLDRSFKVRTGSLYDVVAALERAGWIEAREKVQVGSRPERTVYGPTDAGRAALIDWVDELVRFPAEEFPAFVSAVTYLGVLEPADATSALRQRAERLRGVVEQLRDEHQAALAELDAEGKPRLFVLEAEYALHMHEAEVAWIEKTIAEIESGALSWPG</sequence>
<evidence type="ECO:0000313" key="4">
    <source>
        <dbReference type="Proteomes" id="UP000460435"/>
    </source>
</evidence>
<evidence type="ECO:0000313" key="3">
    <source>
        <dbReference type="EMBL" id="NDL56049.1"/>
    </source>
</evidence>
<dbReference type="InterPro" id="IPR036390">
    <property type="entry name" value="WH_DNA-bd_sf"/>
</dbReference>
<reference evidence="3 4" key="1">
    <citation type="submission" date="2019-11" db="EMBL/GenBank/DDBJ databases">
        <authorList>
            <person name="Li X.-J."/>
            <person name="Feng X.-M."/>
        </authorList>
    </citation>
    <scope>NUCLEOTIDE SEQUENCE [LARGE SCALE GENOMIC DNA]</scope>
    <source>
        <strain evidence="3 4">XMNu-373</strain>
    </source>
</reference>